<dbReference type="OrthoDB" id="9059at2157"/>
<proteinExistence type="predicted"/>
<gene>
    <name evidence="1" type="ORF">BVU17_00280</name>
</gene>
<dbReference type="SUPFAM" id="SSF52218">
    <property type="entry name" value="Flavoproteins"/>
    <property type="match status" value="1"/>
</dbReference>
<dbReference type="GO" id="GO:0016491">
    <property type="term" value="F:oxidoreductase activity"/>
    <property type="evidence" value="ECO:0007669"/>
    <property type="project" value="InterPro"/>
</dbReference>
<accession>A0A2H5A292</accession>
<dbReference type="AlphaFoldDB" id="A0A2H5A292"/>
<evidence type="ECO:0008006" key="3">
    <source>
        <dbReference type="Google" id="ProtNLM"/>
    </source>
</evidence>
<keyword evidence="2" id="KW-1185">Reference proteome</keyword>
<organism evidence="1 2">
    <name type="scientific">Haloarcula taiwanensis</name>
    <dbReference type="NCBI Taxonomy" id="1932004"/>
    <lineage>
        <taxon>Archaea</taxon>
        <taxon>Methanobacteriati</taxon>
        <taxon>Methanobacteriota</taxon>
        <taxon>Stenosarchaea group</taxon>
        <taxon>Halobacteria</taxon>
        <taxon>Halobacteriales</taxon>
        <taxon>Haloarculaceae</taxon>
        <taxon>Haloarcula</taxon>
    </lineage>
</organism>
<evidence type="ECO:0000313" key="2">
    <source>
        <dbReference type="Proteomes" id="UP000242917"/>
    </source>
</evidence>
<dbReference type="InterPro" id="IPR029039">
    <property type="entry name" value="Flavoprotein-like_sf"/>
</dbReference>
<reference evidence="1 2" key="1">
    <citation type="submission" date="2017-01" db="EMBL/GenBank/DDBJ databases">
        <title>A Red Light-Sensitive Sensory Rhodopsin I From Haloarcula taiwanensis, A New Haloarchaeon Isolated From Taiwan.</title>
        <authorList>
            <person name="Yang C.-S."/>
            <person name="Han Y.-A."/>
            <person name="Chen P.-C."/>
            <person name="Ng W.V."/>
            <person name="Chen T.-W."/>
        </authorList>
    </citation>
    <scope>NUCLEOTIDE SEQUENCE [LARGE SCALE GENOMIC DNA]</scope>
    <source>
        <strain evidence="1 2">Taiwanensis</strain>
    </source>
</reference>
<protein>
    <recommendedName>
        <fullName evidence="3">FMN reductase</fullName>
    </recommendedName>
</protein>
<dbReference type="EMBL" id="CP019154">
    <property type="protein sequence ID" value="AUG48790.1"/>
    <property type="molecule type" value="Genomic_DNA"/>
</dbReference>
<sequence length="102" mass="10973">MHDTPHVIGINGSLRDDIGTRVAVQRTLDAAAGAGATIAHIDLREWDLSLFDPDTWAAFEDGSITNRDIADRIEELGEDVVAYAGIADRHGETEQSELATGD</sequence>
<evidence type="ECO:0000313" key="1">
    <source>
        <dbReference type="EMBL" id="AUG48790.1"/>
    </source>
</evidence>
<dbReference type="Gene3D" id="3.40.50.360">
    <property type="match status" value="1"/>
</dbReference>
<dbReference type="Proteomes" id="UP000242917">
    <property type="component" value="Chromosome I"/>
</dbReference>
<name>A0A2H5A292_9EURY</name>
<dbReference type="KEGG" id="hta:BVU17_00280"/>